<evidence type="ECO:0000313" key="3">
    <source>
        <dbReference type="WBParaSite" id="L893_g6978.t1"/>
    </source>
</evidence>
<sequence>MTLDEAEKKLGLDHIPASCVRNIPRVPPRNATAHLHLRVGAEAVRRPRSLLVFAPGVVLIDPPPVTASLRGSLPCRAPATSGPTTPNRGQFPSQLLIHRDSEMETTTARMPCSRSLADIRAEQAQSLDRFRAKLTGVNVRDLVPILVARQVLRSHEMGAVYSKPGCEEQIDKLIEILKTKNHWMGPMTDAFIRNGKAHLAEELLKINGQRGA</sequence>
<evidence type="ECO:0000313" key="2">
    <source>
        <dbReference type="Proteomes" id="UP000095287"/>
    </source>
</evidence>
<evidence type="ECO:0000259" key="1">
    <source>
        <dbReference type="Pfam" id="PF00619"/>
    </source>
</evidence>
<dbReference type="AlphaFoldDB" id="A0A1I8AM00"/>
<dbReference type="InterPro" id="IPR001315">
    <property type="entry name" value="CARD"/>
</dbReference>
<dbReference type="WBParaSite" id="L893_g6978.t1">
    <property type="protein sequence ID" value="L893_g6978.t1"/>
    <property type="gene ID" value="L893_g6978"/>
</dbReference>
<accession>A0A1I8AM00</accession>
<proteinExistence type="predicted"/>
<dbReference type="Gene3D" id="1.10.533.10">
    <property type="entry name" value="Death Domain, Fas"/>
    <property type="match status" value="1"/>
</dbReference>
<name>A0A1I8AM00_9BILA</name>
<protein>
    <submittedName>
        <fullName evidence="3">CARD domain-containing protein</fullName>
    </submittedName>
</protein>
<dbReference type="SUPFAM" id="SSF47986">
    <property type="entry name" value="DEATH domain"/>
    <property type="match status" value="1"/>
</dbReference>
<dbReference type="Proteomes" id="UP000095287">
    <property type="component" value="Unplaced"/>
</dbReference>
<feature type="domain" description="CARD" evidence="1">
    <location>
        <begin position="132"/>
        <end position="203"/>
    </location>
</feature>
<dbReference type="Pfam" id="PF00619">
    <property type="entry name" value="CARD"/>
    <property type="match status" value="1"/>
</dbReference>
<reference evidence="3" key="1">
    <citation type="submission" date="2016-11" db="UniProtKB">
        <authorList>
            <consortium name="WormBaseParasite"/>
        </authorList>
    </citation>
    <scope>IDENTIFICATION</scope>
</reference>
<dbReference type="InterPro" id="IPR011029">
    <property type="entry name" value="DEATH-like_dom_sf"/>
</dbReference>
<keyword evidence="2" id="KW-1185">Reference proteome</keyword>
<organism evidence="2 3">
    <name type="scientific">Steinernema glaseri</name>
    <dbReference type="NCBI Taxonomy" id="37863"/>
    <lineage>
        <taxon>Eukaryota</taxon>
        <taxon>Metazoa</taxon>
        <taxon>Ecdysozoa</taxon>
        <taxon>Nematoda</taxon>
        <taxon>Chromadorea</taxon>
        <taxon>Rhabditida</taxon>
        <taxon>Tylenchina</taxon>
        <taxon>Panagrolaimomorpha</taxon>
        <taxon>Strongyloidoidea</taxon>
        <taxon>Steinernematidae</taxon>
        <taxon>Steinernema</taxon>
    </lineage>
</organism>
<dbReference type="CDD" id="cd01671">
    <property type="entry name" value="CARD"/>
    <property type="match status" value="1"/>
</dbReference>
<dbReference type="GO" id="GO:0042981">
    <property type="term" value="P:regulation of apoptotic process"/>
    <property type="evidence" value="ECO:0007669"/>
    <property type="project" value="InterPro"/>
</dbReference>